<dbReference type="Proteomes" id="UP000233440">
    <property type="component" value="Unassembled WGS sequence"/>
</dbReference>
<protein>
    <recommendedName>
        <fullName evidence="3">Spore coat protein D</fullName>
    </recommendedName>
</protein>
<accession>A0A2N3LD76</accession>
<dbReference type="Pfam" id="PF11122">
    <property type="entry name" value="Spore-coat_CotD"/>
    <property type="match status" value="1"/>
</dbReference>
<dbReference type="InterPro" id="IPR020108">
    <property type="entry name" value="Spore_coat_CotD"/>
</dbReference>
<proteinExistence type="predicted"/>
<dbReference type="AlphaFoldDB" id="A0A2N3LD76"/>
<reference evidence="1 2" key="1">
    <citation type="submission" date="2017-11" db="EMBL/GenBank/DDBJ databases">
        <title>Bacillus camelliae sp. nov., isolated from pu'er tea.</title>
        <authorList>
            <person name="Niu L."/>
        </authorList>
    </citation>
    <scope>NUCLEOTIDE SEQUENCE [LARGE SCALE GENOMIC DNA]</scope>
    <source>
        <strain evidence="1 2">7578-1</strain>
    </source>
</reference>
<dbReference type="RefSeq" id="WP_101356746.1">
    <property type="nucleotide sequence ID" value="NZ_PIQO01000042.1"/>
</dbReference>
<evidence type="ECO:0008006" key="3">
    <source>
        <dbReference type="Google" id="ProtNLM"/>
    </source>
</evidence>
<organism evidence="1 2">
    <name type="scientific">Heyndrickxia camelliae</name>
    <dbReference type="NCBI Taxonomy" id="1707093"/>
    <lineage>
        <taxon>Bacteria</taxon>
        <taxon>Bacillati</taxon>
        <taxon>Bacillota</taxon>
        <taxon>Bacilli</taxon>
        <taxon>Bacillales</taxon>
        <taxon>Bacillaceae</taxon>
        <taxon>Heyndrickxia</taxon>
    </lineage>
</organism>
<dbReference type="EMBL" id="PIQO01000042">
    <property type="protein sequence ID" value="PKR82474.1"/>
    <property type="molecule type" value="Genomic_DNA"/>
</dbReference>
<sequence>MEHFHHHKGGCGPLHCPPSVAPTQYDPGTVDPPQTAVKTTYFPHVVQHVHPSHTVNVNKHVITHQHYFPHTESCVTECCEQHVFCGAPVNPCCPPMHPRPFGF</sequence>
<gene>
    <name evidence="1" type="ORF">CWO92_24200</name>
</gene>
<keyword evidence="2" id="KW-1185">Reference proteome</keyword>
<evidence type="ECO:0000313" key="1">
    <source>
        <dbReference type="EMBL" id="PKR82474.1"/>
    </source>
</evidence>
<comment type="caution">
    <text evidence="1">The sequence shown here is derived from an EMBL/GenBank/DDBJ whole genome shotgun (WGS) entry which is preliminary data.</text>
</comment>
<dbReference type="OrthoDB" id="2455195at2"/>
<name>A0A2N3LD76_9BACI</name>
<evidence type="ECO:0000313" key="2">
    <source>
        <dbReference type="Proteomes" id="UP000233440"/>
    </source>
</evidence>